<dbReference type="OrthoDB" id="2113814at2759"/>
<dbReference type="GO" id="GO:0006898">
    <property type="term" value="P:receptor-mediated endocytosis"/>
    <property type="evidence" value="ECO:0007669"/>
    <property type="project" value="TreeGrafter"/>
</dbReference>
<dbReference type="PANTHER" id="PTHR10292:SF1">
    <property type="entry name" value="CLATHRIN HEAVY CHAIN"/>
    <property type="match status" value="1"/>
</dbReference>
<dbReference type="AlphaFoldDB" id="A0A166NDR3"/>
<keyword evidence="2" id="KW-1185">Reference proteome</keyword>
<dbReference type="SUPFAM" id="SSF48371">
    <property type="entry name" value="ARM repeat"/>
    <property type="match status" value="1"/>
</dbReference>
<gene>
    <name evidence="1" type="ORF">EXIGLDRAFT_782875</name>
</gene>
<dbReference type="Gene3D" id="1.25.40.30">
    <property type="match status" value="1"/>
</dbReference>
<dbReference type="Proteomes" id="UP000077266">
    <property type="component" value="Unassembled WGS sequence"/>
</dbReference>
<dbReference type="InterPro" id="IPR016024">
    <property type="entry name" value="ARM-type_fold"/>
</dbReference>
<dbReference type="GO" id="GO:0032051">
    <property type="term" value="F:clathrin light chain binding"/>
    <property type="evidence" value="ECO:0007669"/>
    <property type="project" value="TreeGrafter"/>
</dbReference>
<dbReference type="InterPro" id="IPR012331">
    <property type="entry name" value="Clathrin_H-chain_linker"/>
</dbReference>
<reference evidence="1 2" key="1">
    <citation type="journal article" date="2016" name="Mol. Biol. Evol.">
        <title>Comparative Genomics of Early-Diverging Mushroom-Forming Fungi Provides Insights into the Origins of Lignocellulose Decay Capabilities.</title>
        <authorList>
            <person name="Nagy L.G."/>
            <person name="Riley R."/>
            <person name="Tritt A."/>
            <person name="Adam C."/>
            <person name="Daum C."/>
            <person name="Floudas D."/>
            <person name="Sun H."/>
            <person name="Yadav J.S."/>
            <person name="Pangilinan J."/>
            <person name="Larsson K.H."/>
            <person name="Matsuura K."/>
            <person name="Barry K."/>
            <person name="Labutti K."/>
            <person name="Kuo R."/>
            <person name="Ohm R.A."/>
            <person name="Bhattacharya S.S."/>
            <person name="Shirouzu T."/>
            <person name="Yoshinaga Y."/>
            <person name="Martin F.M."/>
            <person name="Grigoriev I.V."/>
            <person name="Hibbett D.S."/>
        </authorList>
    </citation>
    <scope>NUCLEOTIDE SEQUENCE [LARGE SCALE GENOMIC DNA]</scope>
    <source>
        <strain evidence="1 2">HHB12029</strain>
    </source>
</reference>
<organism evidence="1 2">
    <name type="scientific">Exidia glandulosa HHB12029</name>
    <dbReference type="NCBI Taxonomy" id="1314781"/>
    <lineage>
        <taxon>Eukaryota</taxon>
        <taxon>Fungi</taxon>
        <taxon>Dikarya</taxon>
        <taxon>Basidiomycota</taxon>
        <taxon>Agaricomycotina</taxon>
        <taxon>Agaricomycetes</taxon>
        <taxon>Auriculariales</taxon>
        <taxon>Exidiaceae</taxon>
        <taxon>Exidia</taxon>
    </lineage>
</organism>
<dbReference type="GO" id="GO:0005829">
    <property type="term" value="C:cytosol"/>
    <property type="evidence" value="ECO:0007669"/>
    <property type="project" value="GOC"/>
</dbReference>
<protein>
    <submittedName>
        <fullName evidence="1">ARM repeat-containing protein</fullName>
    </submittedName>
</protein>
<sequence>GELNKLESIELAHPGLQQGSKQLLEKWLEENKLDCNEEPGDIVRLHDMALPLSVYLQANAPNKVVA</sequence>
<proteinExistence type="predicted"/>
<evidence type="ECO:0000313" key="2">
    <source>
        <dbReference type="Proteomes" id="UP000077266"/>
    </source>
</evidence>
<dbReference type="EMBL" id="KV426692">
    <property type="protein sequence ID" value="KZV79047.1"/>
    <property type="molecule type" value="Genomic_DNA"/>
</dbReference>
<dbReference type="InParanoid" id="A0A166NDR3"/>
<dbReference type="PANTHER" id="PTHR10292">
    <property type="entry name" value="CLATHRIN HEAVY CHAIN RELATED"/>
    <property type="match status" value="1"/>
</dbReference>
<dbReference type="GO" id="GO:0030479">
    <property type="term" value="C:actin cortical patch"/>
    <property type="evidence" value="ECO:0007669"/>
    <property type="project" value="TreeGrafter"/>
</dbReference>
<evidence type="ECO:0000313" key="1">
    <source>
        <dbReference type="EMBL" id="KZV79047.1"/>
    </source>
</evidence>
<dbReference type="GO" id="GO:0071439">
    <property type="term" value="C:clathrin complex"/>
    <property type="evidence" value="ECO:0007669"/>
    <property type="project" value="TreeGrafter"/>
</dbReference>
<accession>A0A166NDR3</accession>
<name>A0A166NDR3_EXIGL</name>
<dbReference type="GO" id="GO:0006895">
    <property type="term" value="P:Golgi to endosome transport"/>
    <property type="evidence" value="ECO:0007669"/>
    <property type="project" value="TreeGrafter"/>
</dbReference>
<dbReference type="STRING" id="1314781.A0A166NDR3"/>
<feature type="non-terminal residue" evidence="1">
    <location>
        <position position="1"/>
    </location>
</feature>